<dbReference type="Proteomes" id="UP000677537">
    <property type="component" value="Unassembled WGS sequence"/>
</dbReference>
<protein>
    <submittedName>
        <fullName evidence="1">DGQHR domain-containing protein</fullName>
    </submittedName>
</protein>
<comment type="caution">
    <text evidence="1">The sequence shown here is derived from an EMBL/GenBank/DDBJ whole genome shotgun (WGS) entry which is preliminary data.</text>
</comment>
<accession>A0A940S758</accession>
<reference evidence="1" key="1">
    <citation type="submission" date="2021-03" db="EMBL/GenBank/DDBJ databases">
        <authorList>
            <person name="So Y."/>
        </authorList>
    </citation>
    <scope>NUCLEOTIDE SEQUENCE</scope>
    <source>
        <strain evidence="1">SG15</strain>
    </source>
</reference>
<dbReference type="RefSeq" id="WP_209377065.1">
    <property type="nucleotide sequence ID" value="NZ_JAGIZA010000032.1"/>
</dbReference>
<evidence type="ECO:0000313" key="1">
    <source>
        <dbReference type="EMBL" id="MBP0496271.1"/>
    </source>
</evidence>
<gene>
    <name evidence="1" type="ORF">J5Y10_26035</name>
</gene>
<dbReference type="AlphaFoldDB" id="A0A940S758"/>
<sequence>MTEYNYDAFVFHQRADGRGPELAMFLAPAAEVEAWSDVDRLGPDNRLAPQREPSRARISSIQRFFNDDPRNTIPTAIVVGLQPMAVEGDGVSRRVRIPPGPYEGPRKPGLIIDGQHRLRGLAAVAPDTLVPVIAILDADDLEMAFQFLVINNKSARVPRDHLRALALNFPSDQLEARLKTARLSLNPNLGSVGVLDEDEGSPFRGMVAWLNNHENSRIVVPSAIEAMAAEARSMGFPELSENSDVLNSFLIAMWAEVRSVWGELFVADSKLLSKVGLTCLTHFICITMRTWARNPRLRSQVNVGDPDMVRTNTRDVLTTLDSTFFVAEWRSSSYDTRAGRDLVVNDLETMSSNIAAQKPWYRGLQVVDRSWLDDWLRERGETIQASMDEDEP</sequence>
<proteinExistence type="predicted"/>
<dbReference type="CDD" id="cd16413">
    <property type="entry name" value="DGQHR_domain"/>
    <property type="match status" value="1"/>
</dbReference>
<name>A0A940S758_9PROT</name>
<organism evidence="1 2">
    <name type="scientific">Roseomonas indoligenes</name>
    <dbReference type="NCBI Taxonomy" id="2820811"/>
    <lineage>
        <taxon>Bacteria</taxon>
        <taxon>Pseudomonadati</taxon>
        <taxon>Pseudomonadota</taxon>
        <taxon>Alphaproteobacteria</taxon>
        <taxon>Acetobacterales</taxon>
        <taxon>Roseomonadaceae</taxon>
        <taxon>Roseomonas</taxon>
    </lineage>
</organism>
<dbReference type="EMBL" id="JAGIZA010000032">
    <property type="protein sequence ID" value="MBP0496271.1"/>
    <property type="molecule type" value="Genomic_DNA"/>
</dbReference>
<evidence type="ECO:0000313" key="2">
    <source>
        <dbReference type="Proteomes" id="UP000677537"/>
    </source>
</evidence>
<keyword evidence="2" id="KW-1185">Reference proteome</keyword>